<dbReference type="PRINTS" id="PR00032">
    <property type="entry name" value="HTHARAC"/>
</dbReference>
<evidence type="ECO:0000313" key="11">
    <source>
        <dbReference type="EMBL" id="GMK45767.1"/>
    </source>
</evidence>
<evidence type="ECO:0000256" key="5">
    <source>
        <dbReference type="ARBA" id="ARBA00023015"/>
    </source>
</evidence>
<comment type="caution">
    <text evidence="11">The sequence shown here is derived from an EMBL/GenBank/DDBJ whole genome shotgun (WGS) entry which is preliminary data.</text>
</comment>
<dbReference type="InterPro" id="IPR011006">
    <property type="entry name" value="CheY-like_superfamily"/>
</dbReference>
<keyword evidence="7" id="KW-0804">Transcription</keyword>
<keyword evidence="12" id="KW-1185">Reference proteome</keyword>
<reference evidence="11 12" key="1">
    <citation type="submission" date="2023-05" db="EMBL/GenBank/DDBJ databases">
        <title>Draft genome of Paenibacillus sp. CCS26.</title>
        <authorList>
            <person name="Akita H."/>
            <person name="Shinto Y."/>
            <person name="Kimura Z."/>
        </authorList>
    </citation>
    <scope>NUCLEOTIDE SEQUENCE [LARGE SCALE GENOMIC DNA]</scope>
    <source>
        <strain evidence="11 12">CCS26</strain>
    </source>
</reference>
<dbReference type="RefSeq" id="WP_317980362.1">
    <property type="nucleotide sequence ID" value="NZ_BTCL01000009.1"/>
</dbReference>
<dbReference type="InterPro" id="IPR018062">
    <property type="entry name" value="HTH_AraC-typ_CS"/>
</dbReference>
<dbReference type="Proteomes" id="UP001285921">
    <property type="component" value="Unassembled WGS sequence"/>
</dbReference>
<gene>
    <name evidence="11" type="ORF">PghCCS26_28950</name>
</gene>
<dbReference type="CDD" id="cd17536">
    <property type="entry name" value="REC_YesN-like"/>
    <property type="match status" value="1"/>
</dbReference>
<proteinExistence type="predicted"/>
<name>A0ABQ6NNQ8_9BACL</name>
<dbReference type="PROSITE" id="PS00041">
    <property type="entry name" value="HTH_ARAC_FAMILY_1"/>
    <property type="match status" value="1"/>
</dbReference>
<dbReference type="PROSITE" id="PS01124">
    <property type="entry name" value="HTH_ARAC_FAMILY_2"/>
    <property type="match status" value="1"/>
</dbReference>
<dbReference type="InterPro" id="IPR020449">
    <property type="entry name" value="Tscrpt_reg_AraC-type_HTH"/>
</dbReference>
<dbReference type="Gene3D" id="3.40.50.2300">
    <property type="match status" value="1"/>
</dbReference>
<evidence type="ECO:0000259" key="10">
    <source>
        <dbReference type="PROSITE" id="PS50110"/>
    </source>
</evidence>
<feature type="domain" description="HTH araC/xylS-type" evidence="9">
    <location>
        <begin position="433"/>
        <end position="530"/>
    </location>
</feature>
<accession>A0ABQ6NNQ8</accession>
<evidence type="ECO:0000256" key="8">
    <source>
        <dbReference type="PROSITE-ProRule" id="PRU00169"/>
    </source>
</evidence>
<evidence type="ECO:0000256" key="7">
    <source>
        <dbReference type="ARBA" id="ARBA00023163"/>
    </source>
</evidence>
<dbReference type="SUPFAM" id="SSF52172">
    <property type="entry name" value="CheY-like"/>
    <property type="match status" value="1"/>
</dbReference>
<dbReference type="InterPro" id="IPR041522">
    <property type="entry name" value="CdaR_GGDEF"/>
</dbReference>
<keyword evidence="5" id="KW-0805">Transcription regulation</keyword>
<protein>
    <recommendedName>
        <fullName evidence="13">DNA-binding response regulator</fullName>
    </recommendedName>
</protein>
<dbReference type="SMART" id="SM00448">
    <property type="entry name" value="REC"/>
    <property type="match status" value="1"/>
</dbReference>
<comment type="subcellular location">
    <subcellularLocation>
        <location evidence="1">Cytoplasm</location>
    </subcellularLocation>
</comment>
<evidence type="ECO:0000256" key="2">
    <source>
        <dbReference type="ARBA" id="ARBA00022490"/>
    </source>
</evidence>
<evidence type="ECO:0000256" key="6">
    <source>
        <dbReference type="ARBA" id="ARBA00023125"/>
    </source>
</evidence>
<dbReference type="InterPro" id="IPR051552">
    <property type="entry name" value="HptR"/>
</dbReference>
<organism evidence="11 12">
    <name type="scientific">Paenibacillus glycanilyticus</name>
    <dbReference type="NCBI Taxonomy" id="126569"/>
    <lineage>
        <taxon>Bacteria</taxon>
        <taxon>Bacillati</taxon>
        <taxon>Bacillota</taxon>
        <taxon>Bacilli</taxon>
        <taxon>Bacillales</taxon>
        <taxon>Paenibacillaceae</taxon>
        <taxon>Paenibacillus</taxon>
    </lineage>
</organism>
<evidence type="ECO:0000256" key="4">
    <source>
        <dbReference type="ARBA" id="ARBA00023012"/>
    </source>
</evidence>
<dbReference type="PROSITE" id="PS50110">
    <property type="entry name" value="RESPONSE_REGULATORY"/>
    <property type="match status" value="1"/>
</dbReference>
<evidence type="ECO:0000256" key="1">
    <source>
        <dbReference type="ARBA" id="ARBA00004496"/>
    </source>
</evidence>
<dbReference type="Pfam" id="PF12833">
    <property type="entry name" value="HTH_18"/>
    <property type="match status" value="1"/>
</dbReference>
<dbReference type="InterPro" id="IPR018060">
    <property type="entry name" value="HTH_AraC"/>
</dbReference>
<dbReference type="EMBL" id="BTCL01000009">
    <property type="protein sequence ID" value="GMK45767.1"/>
    <property type="molecule type" value="Genomic_DNA"/>
</dbReference>
<evidence type="ECO:0000259" key="9">
    <source>
        <dbReference type="PROSITE" id="PS01124"/>
    </source>
</evidence>
<keyword evidence="6" id="KW-0238">DNA-binding</keyword>
<dbReference type="InterPro" id="IPR001789">
    <property type="entry name" value="Sig_transdc_resp-reg_receiver"/>
</dbReference>
<keyword evidence="3 8" id="KW-0597">Phosphoprotein</keyword>
<dbReference type="Pfam" id="PF17853">
    <property type="entry name" value="GGDEF_2"/>
    <property type="match status" value="1"/>
</dbReference>
<sequence length="530" mass="60295">MKVLIVEDEPLLREGLIRKIDWKTLGLTLAGEAGDGFEAMSLLVSCQPDIVLTDVRMPGMDGLQFINQARAISPNTKFVIISGFNEFEYVREALLNHVKDYLLKPIDKEKLRALLAGLVEELRAERQQEADLSKLNALDEMIRQSHLQPLDFQLTHLITEQDAHWDGLPIELLQCCSFVGISVRIVYRNETSRFKENEEPLARFAVQNSIENALAALPVEILAFKHAYHSEEIVVFLASPNRVLEPESIVETLTQTVGWIRQHLGLVVSIGVGGVKEQLTLLRLSCLEARKALQNRLLFGGGNVYTDTVNQSHAATVFPLLHQAERGLTALLEDGQHREFLAFASELFHTLAESPDARYEHVEYLYTEIIHVLRKHAAKTAFELPNWNLGTPIANLESFTDWRQIISVIEQQLERLSNVLGDGAERSCDDIIDSVQQYVQQHYDEDLSLQWVSDKYFIHPNYFSKRFKQIVGISYNDYVTRVRIERSKELLKTTTLKIARISQLVGYEDQGYFCSVFKKVTGVSPSAYRI</sequence>
<dbReference type="Gene3D" id="1.10.10.60">
    <property type="entry name" value="Homeodomain-like"/>
    <property type="match status" value="2"/>
</dbReference>
<dbReference type="SUPFAM" id="SSF46689">
    <property type="entry name" value="Homeodomain-like"/>
    <property type="match status" value="2"/>
</dbReference>
<dbReference type="Pfam" id="PF00072">
    <property type="entry name" value="Response_reg"/>
    <property type="match status" value="1"/>
</dbReference>
<dbReference type="PANTHER" id="PTHR42713:SF3">
    <property type="entry name" value="TRANSCRIPTIONAL REGULATORY PROTEIN HPTR"/>
    <property type="match status" value="1"/>
</dbReference>
<dbReference type="InterPro" id="IPR009057">
    <property type="entry name" value="Homeodomain-like_sf"/>
</dbReference>
<keyword evidence="4" id="KW-0902">Two-component regulatory system</keyword>
<keyword evidence="2" id="KW-0963">Cytoplasm</keyword>
<evidence type="ECO:0000256" key="3">
    <source>
        <dbReference type="ARBA" id="ARBA00022553"/>
    </source>
</evidence>
<dbReference type="SMART" id="SM00342">
    <property type="entry name" value="HTH_ARAC"/>
    <property type="match status" value="1"/>
</dbReference>
<evidence type="ECO:0000313" key="12">
    <source>
        <dbReference type="Proteomes" id="UP001285921"/>
    </source>
</evidence>
<evidence type="ECO:0008006" key="13">
    <source>
        <dbReference type="Google" id="ProtNLM"/>
    </source>
</evidence>
<dbReference type="PANTHER" id="PTHR42713">
    <property type="entry name" value="HISTIDINE KINASE-RELATED"/>
    <property type="match status" value="1"/>
</dbReference>
<feature type="modified residue" description="4-aspartylphosphate" evidence="8">
    <location>
        <position position="54"/>
    </location>
</feature>
<feature type="domain" description="Response regulatory" evidence="10">
    <location>
        <begin position="2"/>
        <end position="119"/>
    </location>
</feature>